<dbReference type="Proteomes" id="UP001153331">
    <property type="component" value="Unassembled WGS sequence"/>
</dbReference>
<accession>A0ACC2ICT4</accession>
<keyword evidence="2" id="KW-1185">Reference proteome</keyword>
<name>A0ACC2ICT4_9PLEO</name>
<dbReference type="EMBL" id="JAPHNI010000284">
    <property type="protein sequence ID" value="KAJ8112973.1"/>
    <property type="molecule type" value="Genomic_DNA"/>
</dbReference>
<organism evidence="1 2">
    <name type="scientific">Boeremia exigua</name>
    <dbReference type="NCBI Taxonomy" id="749465"/>
    <lineage>
        <taxon>Eukaryota</taxon>
        <taxon>Fungi</taxon>
        <taxon>Dikarya</taxon>
        <taxon>Ascomycota</taxon>
        <taxon>Pezizomycotina</taxon>
        <taxon>Dothideomycetes</taxon>
        <taxon>Pleosporomycetidae</taxon>
        <taxon>Pleosporales</taxon>
        <taxon>Pleosporineae</taxon>
        <taxon>Didymellaceae</taxon>
        <taxon>Boeremia</taxon>
    </lineage>
</organism>
<evidence type="ECO:0000313" key="1">
    <source>
        <dbReference type="EMBL" id="KAJ8112973.1"/>
    </source>
</evidence>
<gene>
    <name evidence="1" type="ORF">OPT61_g4788</name>
</gene>
<comment type="caution">
    <text evidence="1">The sequence shown here is derived from an EMBL/GenBank/DDBJ whole genome shotgun (WGS) entry which is preliminary data.</text>
</comment>
<proteinExistence type="predicted"/>
<evidence type="ECO:0000313" key="2">
    <source>
        <dbReference type="Proteomes" id="UP001153331"/>
    </source>
</evidence>
<protein>
    <submittedName>
        <fullName evidence="1">Uncharacterized protein</fullName>
    </submittedName>
</protein>
<reference evidence="1" key="1">
    <citation type="submission" date="2022-11" db="EMBL/GenBank/DDBJ databases">
        <title>Genome Sequence of Boeremia exigua.</title>
        <authorList>
            <person name="Buettner E."/>
        </authorList>
    </citation>
    <scope>NUCLEOTIDE SEQUENCE</scope>
    <source>
        <strain evidence="1">CU02</strain>
    </source>
</reference>
<sequence length="871" mass="100121">MATNEGAEKQRFETLVRQGVVTVEVGPDRIKYFVHRTLLEQHSEYFKKALNGPWKEAEDRTVRLEDVDCGAFGVFVDWLYTRKLPAKLHEWVAEEYQHDQHVRWHAGVQVAMVKSCAFANRMLSPVLQHAIELEIIDHFVVHNNKPYYEAVILAFNSLPPERPVLRVREIQLEKVDDHATEDEKKGCQNTGPKSAWERRKEAESDTMVVIAPPPIDESHSLSPSVFPPPHYAVMATSNPAPDEVEKPFRMDCARRHSYNTALGGPWKEAEEGIVRLNDIEPETFSFFVDWIYTKQHPAFEDSWGDLSGEQQLASQILRLKACIFGDRFLASEFVQATRKRLIFRLINVEGLSYETIIFAFNNFTADDLLLQLMVDVHCNEGNTISCTADEAILQESLPRSFLLRAMNKYAERFEHETVEACDYHNHSSREERKEHAARAGDYANIVLTTDGSEYHILKPLLTEQSHCFAAAFDGANDDFATIYQLENVESGTFDVFVTWLRQRILPELLGHWDRPKEHQETEITILKAYVFAEQYDILGFKQALLDNFIRSFLDSDINGASMSGVPFFKTITYAFENLPSEDILLKLFVDVYCYYFDALMDSQEEVDDRNHLPRAFLIRTMSLDATVYSPRSKFPALSKTTFQPKSNGALSLIHSIIASTMAAERPRLSTAFREGSVAMIILKPHDIKYTVHRAVLIEQSDYFKKALIGSWMEAHESTVRLEDVEQKTLDVFVEWIYTQTLPKSHQGWHETRTPEEVEHAMLQAYVFGDRYQALSFKAAVFQDIIKYFSNRGFSTPSYKMIIYAFNNLPEEDTVLTLLVELQCARYSGGDSGEEKQYLAKLPHQFLVRVMKQYSAKGVRKWGIDESKYSLK</sequence>